<dbReference type="PANTHER" id="PTHR46310">
    <property type="entry name" value="AMIDASE 1"/>
    <property type="match status" value="1"/>
</dbReference>
<evidence type="ECO:0000313" key="2">
    <source>
        <dbReference type="EMBL" id="SUZ57899.1"/>
    </source>
</evidence>
<evidence type="ECO:0000259" key="1">
    <source>
        <dbReference type="Pfam" id="PF01425"/>
    </source>
</evidence>
<dbReference type="Pfam" id="PF01425">
    <property type="entry name" value="Amidase"/>
    <property type="match status" value="2"/>
</dbReference>
<feature type="domain" description="Amidase" evidence="1">
    <location>
        <begin position="20"/>
        <end position="201"/>
    </location>
</feature>
<proteinExistence type="predicted"/>
<organism evidence="2">
    <name type="scientific">marine metagenome</name>
    <dbReference type="NCBI Taxonomy" id="408172"/>
    <lineage>
        <taxon>unclassified sequences</taxon>
        <taxon>metagenomes</taxon>
        <taxon>ecological metagenomes</taxon>
    </lineage>
</organism>
<dbReference type="InterPro" id="IPR020556">
    <property type="entry name" value="Amidase_CS"/>
</dbReference>
<accession>A0A381NUG1</accession>
<name>A0A381NUG1_9ZZZZ</name>
<reference evidence="2" key="1">
    <citation type="submission" date="2018-05" db="EMBL/GenBank/DDBJ databases">
        <authorList>
            <person name="Lanie J.A."/>
            <person name="Ng W.-L."/>
            <person name="Kazmierczak K.M."/>
            <person name="Andrzejewski T.M."/>
            <person name="Davidsen T.M."/>
            <person name="Wayne K.J."/>
            <person name="Tettelin H."/>
            <person name="Glass J.I."/>
            <person name="Rusch D."/>
            <person name="Podicherti R."/>
            <person name="Tsui H.-C.T."/>
            <person name="Winkler M.E."/>
        </authorList>
    </citation>
    <scope>NUCLEOTIDE SEQUENCE</scope>
</reference>
<dbReference type="PROSITE" id="PS00571">
    <property type="entry name" value="AMIDASES"/>
    <property type="match status" value="1"/>
</dbReference>
<sequence>MAKAKHPLVDSLDAFCNDTEAYLEGKPGGPLYGLTFAAKDIFDVEGHVTGGGNPDWKATHSPAEHNAWIVQTLVDAGATMVGKTHTDELTRGILGENAHYGTPINSKAPGRVPGGSSSGSAAAVAGGLVDFALGSDTGGSVRIPASFCGLYGLRPTHGRIPLVGVLMQAPSYDTIGWFTRDAETYGRVAEAVFGNAIPDTSPCRVVIAEDAFEEVDQEVSDVLLPVAEKIATLAGSSTKVRLAPNGLTEWAAQQNILQSEEAWESVKDWVDTVNPRFSFWVSARYYLAINLTKTQISEAALVKEQVKNRMDEVFADGGFVCLPTAVGPAPLRGLPASAKKDIQGRLSHLTCIGGTTGRPQLSMPLAEVNGLPVGISIMGDHGSDEELIGFARRVEAELAG</sequence>
<dbReference type="InterPro" id="IPR023631">
    <property type="entry name" value="Amidase_dom"/>
</dbReference>
<dbReference type="InterPro" id="IPR036928">
    <property type="entry name" value="AS_sf"/>
</dbReference>
<dbReference type="NCBIfam" id="NF006169">
    <property type="entry name" value="PRK08310.1"/>
    <property type="match status" value="1"/>
</dbReference>
<dbReference type="Gene3D" id="3.90.1300.10">
    <property type="entry name" value="Amidase signature (AS) domain"/>
    <property type="match status" value="1"/>
</dbReference>
<feature type="domain" description="Amidase" evidence="1">
    <location>
        <begin position="212"/>
        <end position="387"/>
    </location>
</feature>
<dbReference type="AlphaFoldDB" id="A0A381NUG1"/>
<dbReference type="PANTHER" id="PTHR46310:SF7">
    <property type="entry name" value="AMIDASE 1"/>
    <property type="match status" value="1"/>
</dbReference>
<dbReference type="SUPFAM" id="SSF75304">
    <property type="entry name" value="Amidase signature (AS) enzymes"/>
    <property type="match status" value="1"/>
</dbReference>
<gene>
    <name evidence="2" type="ORF">METZ01_LOCUS10753</name>
</gene>
<protein>
    <recommendedName>
        <fullName evidence="1">Amidase domain-containing protein</fullName>
    </recommendedName>
</protein>
<dbReference type="EMBL" id="UINC01000586">
    <property type="protein sequence ID" value="SUZ57899.1"/>
    <property type="molecule type" value="Genomic_DNA"/>
</dbReference>